<gene>
    <name evidence="5" type="ORF">PBRA_008947</name>
    <name evidence="6" type="ORF">PLBR_LOCUS6220</name>
</gene>
<accession>A0A0G4J404</accession>
<reference evidence="6 8" key="2">
    <citation type="submission" date="2018-03" db="EMBL/GenBank/DDBJ databases">
        <authorList>
            <person name="Fogelqvist J."/>
        </authorList>
    </citation>
    <scope>NUCLEOTIDE SEQUENCE [LARGE SCALE GENOMIC DNA]</scope>
</reference>
<dbReference type="InterPro" id="IPR036252">
    <property type="entry name" value="Proteasome_activ_sf"/>
</dbReference>
<keyword evidence="2" id="KW-0647">Proteasome</keyword>
<dbReference type="Proteomes" id="UP000039324">
    <property type="component" value="Unassembled WGS sequence"/>
</dbReference>
<feature type="region of interest" description="Disordered" evidence="3">
    <location>
        <begin position="71"/>
        <end position="99"/>
    </location>
</feature>
<dbReference type="EMBL" id="CDSF01000125">
    <property type="protein sequence ID" value="CEP02363.1"/>
    <property type="molecule type" value="Genomic_DNA"/>
</dbReference>
<dbReference type="Gene3D" id="1.20.120.180">
    <property type="entry name" value="Proteasome activator pa28, C-terminal domain"/>
    <property type="match status" value="1"/>
</dbReference>
<dbReference type="InterPro" id="IPR036997">
    <property type="entry name" value="PA28_C_sf"/>
</dbReference>
<dbReference type="Proteomes" id="UP000290189">
    <property type="component" value="Unassembled WGS sequence"/>
</dbReference>
<proteinExistence type="inferred from homology"/>
<dbReference type="AlphaFoldDB" id="A0A0G4J404"/>
<evidence type="ECO:0000313" key="7">
    <source>
        <dbReference type="Proteomes" id="UP000039324"/>
    </source>
</evidence>
<dbReference type="EMBL" id="OVEO01000011">
    <property type="protein sequence ID" value="SPQ99005.1"/>
    <property type="molecule type" value="Genomic_DNA"/>
</dbReference>
<dbReference type="GO" id="GO:0061133">
    <property type="term" value="F:endopeptidase activator activity"/>
    <property type="evidence" value="ECO:0007669"/>
    <property type="project" value="TreeGrafter"/>
</dbReference>
<dbReference type="InterPro" id="IPR009077">
    <property type="entry name" value="Proteasome_activ_PA28"/>
</dbReference>
<organism evidence="5 7">
    <name type="scientific">Plasmodiophora brassicae</name>
    <name type="common">Clubroot disease agent</name>
    <dbReference type="NCBI Taxonomy" id="37360"/>
    <lineage>
        <taxon>Eukaryota</taxon>
        <taxon>Sar</taxon>
        <taxon>Rhizaria</taxon>
        <taxon>Endomyxa</taxon>
        <taxon>Phytomyxea</taxon>
        <taxon>Plasmodiophorida</taxon>
        <taxon>Plasmodiophoridae</taxon>
        <taxon>Plasmodiophora</taxon>
    </lineage>
</organism>
<dbReference type="OrthoDB" id="6591885at2759"/>
<evidence type="ECO:0000313" key="8">
    <source>
        <dbReference type="Proteomes" id="UP000290189"/>
    </source>
</evidence>
<dbReference type="OMA" id="CGPIYSN"/>
<evidence type="ECO:0000256" key="3">
    <source>
        <dbReference type="SAM" id="MobiDB-lite"/>
    </source>
</evidence>
<geneLocation type="mitochondrion" evidence="6"/>
<dbReference type="PANTHER" id="PTHR10660:SF2">
    <property type="entry name" value="LD45860P"/>
    <property type="match status" value="1"/>
</dbReference>
<dbReference type="PANTHER" id="PTHR10660">
    <property type="entry name" value="PROTEASOME REGULATOR PA28"/>
    <property type="match status" value="1"/>
</dbReference>
<dbReference type="GO" id="GO:0005654">
    <property type="term" value="C:nucleoplasm"/>
    <property type="evidence" value="ECO:0007669"/>
    <property type="project" value="TreeGrafter"/>
</dbReference>
<dbReference type="GO" id="GO:0005737">
    <property type="term" value="C:cytoplasm"/>
    <property type="evidence" value="ECO:0007669"/>
    <property type="project" value="TreeGrafter"/>
</dbReference>
<feature type="region of interest" description="Disordered" evidence="3">
    <location>
        <begin position="1"/>
        <end position="24"/>
    </location>
</feature>
<feature type="domain" description="Proteasome activator PA28 C-terminal" evidence="4">
    <location>
        <begin position="112"/>
        <end position="254"/>
    </location>
</feature>
<name>A0A0G4J404_PLABS</name>
<dbReference type="GO" id="GO:0008537">
    <property type="term" value="C:proteasome activator complex"/>
    <property type="evidence" value="ECO:0007669"/>
    <property type="project" value="InterPro"/>
</dbReference>
<evidence type="ECO:0000313" key="5">
    <source>
        <dbReference type="EMBL" id="CEP02363.1"/>
    </source>
</evidence>
<evidence type="ECO:0000256" key="2">
    <source>
        <dbReference type="ARBA" id="ARBA00022942"/>
    </source>
</evidence>
<protein>
    <recommendedName>
        <fullName evidence="4">Proteasome activator PA28 C-terminal domain-containing protein</fullName>
    </recommendedName>
</protein>
<dbReference type="GO" id="GO:2000045">
    <property type="term" value="P:regulation of G1/S transition of mitotic cell cycle"/>
    <property type="evidence" value="ECO:0007669"/>
    <property type="project" value="TreeGrafter"/>
</dbReference>
<dbReference type="InterPro" id="IPR003186">
    <property type="entry name" value="PA28_C"/>
</dbReference>
<dbReference type="STRING" id="37360.A0A0G4J404"/>
<evidence type="ECO:0000313" key="6">
    <source>
        <dbReference type="EMBL" id="SPQ99005.1"/>
    </source>
</evidence>
<reference evidence="5 7" key="1">
    <citation type="submission" date="2015-02" db="EMBL/GenBank/DDBJ databases">
        <authorList>
            <person name="Chooi Y.-H."/>
        </authorList>
    </citation>
    <scope>NUCLEOTIDE SEQUENCE [LARGE SCALE GENOMIC DNA]</scope>
    <source>
        <strain evidence="5">E3</strain>
    </source>
</reference>
<dbReference type="Pfam" id="PF02252">
    <property type="entry name" value="PA28_C"/>
    <property type="match status" value="1"/>
</dbReference>
<sequence>MASSDLPSGNDDGAAVQADASPEECRRQYREIIDGFSRDANEIIHAVLPAKVMVLQRLLKDAPEFNAPPGAVAAGIDVRPEPDDADNNNGSNAKRRRMDGEVACVPRSTSALSCNSAVVAPLALLKTHLLDFIELIGTVKISIQLAIPRIEDGNNFGVSVQEETVSELSRAEDAVFNVLESIAGYFVTRAKIASKMIKYPEVQDYRMAVKELDEKMYVNVRLFCSDLRNNAALLHDLIVKNIEKIRTPRPSNHQSSMY</sequence>
<evidence type="ECO:0000259" key="4">
    <source>
        <dbReference type="Pfam" id="PF02252"/>
    </source>
</evidence>
<dbReference type="SUPFAM" id="SSF47216">
    <property type="entry name" value="Proteasome activator"/>
    <property type="match status" value="1"/>
</dbReference>
<evidence type="ECO:0000256" key="1">
    <source>
        <dbReference type="ARBA" id="ARBA00005883"/>
    </source>
</evidence>
<dbReference type="FunFam" id="1.20.120.180:FF:000002">
    <property type="entry name" value="Proteasome activator complex subunit 1"/>
    <property type="match status" value="1"/>
</dbReference>
<keyword evidence="7" id="KW-1185">Reference proteome</keyword>
<dbReference type="GO" id="GO:0061136">
    <property type="term" value="P:regulation of proteasomal protein catabolic process"/>
    <property type="evidence" value="ECO:0007669"/>
    <property type="project" value="TreeGrafter"/>
</dbReference>
<keyword evidence="6" id="KW-0496">Mitochondrion</keyword>
<comment type="similarity">
    <text evidence="1">Belongs to the PA28 family.</text>
</comment>